<accession>A0ABW2YWK0</accession>
<dbReference type="Gene3D" id="3.20.20.100">
    <property type="entry name" value="NADP-dependent oxidoreductase domain"/>
    <property type="match status" value="1"/>
</dbReference>
<comment type="caution">
    <text evidence="2">The sequence shown here is derived from an EMBL/GenBank/DDBJ whole genome shotgun (WGS) entry which is preliminary data.</text>
</comment>
<feature type="domain" description="NADP-dependent oxidoreductase" evidence="1">
    <location>
        <begin position="14"/>
        <end position="332"/>
    </location>
</feature>
<dbReference type="Pfam" id="PF00248">
    <property type="entry name" value="Aldo_ket_red"/>
    <property type="match status" value="1"/>
</dbReference>
<dbReference type="InterPro" id="IPR023210">
    <property type="entry name" value="NADP_OxRdtase_dom"/>
</dbReference>
<dbReference type="InterPro" id="IPR020471">
    <property type="entry name" value="AKR"/>
</dbReference>
<dbReference type="InterPro" id="IPR036812">
    <property type="entry name" value="NAD(P)_OxRdtase_dom_sf"/>
</dbReference>
<dbReference type="CDD" id="cd19152">
    <property type="entry name" value="AKR_AKR15A"/>
    <property type="match status" value="1"/>
</dbReference>
<dbReference type="PANTHER" id="PTHR42686:SF1">
    <property type="entry name" value="GH17980P-RELATED"/>
    <property type="match status" value="1"/>
</dbReference>
<evidence type="ECO:0000313" key="3">
    <source>
        <dbReference type="Proteomes" id="UP001596958"/>
    </source>
</evidence>
<evidence type="ECO:0000313" key="2">
    <source>
        <dbReference type="EMBL" id="MFD0750178.1"/>
    </source>
</evidence>
<dbReference type="Proteomes" id="UP001596958">
    <property type="component" value="Unassembled WGS sequence"/>
</dbReference>
<organism evidence="2 3">
    <name type="scientific">Mucilaginibacter calamicampi</name>
    <dbReference type="NCBI Taxonomy" id="1302352"/>
    <lineage>
        <taxon>Bacteria</taxon>
        <taxon>Pseudomonadati</taxon>
        <taxon>Bacteroidota</taxon>
        <taxon>Sphingobacteriia</taxon>
        <taxon>Sphingobacteriales</taxon>
        <taxon>Sphingobacteriaceae</taxon>
        <taxon>Mucilaginibacter</taxon>
    </lineage>
</organism>
<dbReference type="RefSeq" id="WP_377099208.1">
    <property type="nucleotide sequence ID" value="NZ_JBHTHU010000005.1"/>
</dbReference>
<protein>
    <submittedName>
        <fullName evidence="2">Aldo/keto reductase</fullName>
    </submittedName>
</protein>
<evidence type="ECO:0000259" key="1">
    <source>
        <dbReference type="Pfam" id="PF00248"/>
    </source>
</evidence>
<sequence length="342" mass="38032">MTNTLNQSISDLPRIIFGTASLGNLFVELEYGVKREIISECFNRSTGKVVFDSAGKYGAGLALESIGKALTELNIDPERVVINNKLGWYRTELKTPEPTFEKGVWIGLKNDAVQMISYDGMMKCFEQGNQLLNGWASEMVSVHDPDEYLAAAVSTEDEARRYNDILEAYRALADLKASGKAKSVGIGAKDWRTIIRIAKDVKLDWIMIANSMTIKSHPAELLEFIADMDKKGVPIINSAVFHSGFLIGGNHYDYKLVDENFPGSSDLLKWREDFFATCKEFEVTPAQACVAYALNIPGVKSVALSTTNPLRVKDNINMAHTVIPKDFWAKMVERGLLDSPFN</sequence>
<dbReference type="EMBL" id="JBHTHU010000005">
    <property type="protein sequence ID" value="MFD0750178.1"/>
    <property type="molecule type" value="Genomic_DNA"/>
</dbReference>
<name>A0ABW2YWK0_9SPHI</name>
<proteinExistence type="predicted"/>
<dbReference type="SUPFAM" id="SSF51430">
    <property type="entry name" value="NAD(P)-linked oxidoreductase"/>
    <property type="match status" value="1"/>
</dbReference>
<dbReference type="PANTHER" id="PTHR42686">
    <property type="entry name" value="GH17980P-RELATED"/>
    <property type="match status" value="1"/>
</dbReference>
<gene>
    <name evidence="2" type="ORF">ACFQZS_08505</name>
</gene>
<reference evidence="3" key="1">
    <citation type="journal article" date="2019" name="Int. J. Syst. Evol. Microbiol.">
        <title>The Global Catalogue of Microorganisms (GCM) 10K type strain sequencing project: providing services to taxonomists for standard genome sequencing and annotation.</title>
        <authorList>
            <consortium name="The Broad Institute Genomics Platform"/>
            <consortium name="The Broad Institute Genome Sequencing Center for Infectious Disease"/>
            <person name="Wu L."/>
            <person name="Ma J."/>
        </authorList>
    </citation>
    <scope>NUCLEOTIDE SEQUENCE [LARGE SCALE GENOMIC DNA]</scope>
    <source>
        <strain evidence="3">CCUG 63418</strain>
    </source>
</reference>
<keyword evidence="3" id="KW-1185">Reference proteome</keyword>